<name>A0ABT4XQ26_9RHOB</name>
<accession>A0ABT4XQ26</accession>
<dbReference type="RefSeq" id="WP_271431382.1">
    <property type="nucleotide sequence ID" value="NZ_JAQIOY010000001.1"/>
</dbReference>
<feature type="signal peptide" evidence="1">
    <location>
        <begin position="1"/>
        <end position="24"/>
    </location>
</feature>
<dbReference type="Proteomes" id="UP001210720">
    <property type="component" value="Unassembled WGS sequence"/>
</dbReference>
<dbReference type="EMBL" id="JAQIOY010000001">
    <property type="protein sequence ID" value="MDA7424054.1"/>
    <property type="molecule type" value="Genomic_DNA"/>
</dbReference>
<evidence type="ECO:0008006" key="4">
    <source>
        <dbReference type="Google" id="ProtNLM"/>
    </source>
</evidence>
<evidence type="ECO:0000313" key="2">
    <source>
        <dbReference type="EMBL" id="MDA7424054.1"/>
    </source>
</evidence>
<gene>
    <name evidence="2" type="ORF">PFY00_04900</name>
</gene>
<evidence type="ECO:0000313" key="3">
    <source>
        <dbReference type="Proteomes" id="UP001210720"/>
    </source>
</evidence>
<sequence>MRSKSHCLGLIVAGALIWVSPPSAEACAFHGYTPNPTLVDILLATEQAVIAVPDAANPNVYRPVTTLSGPSVSELPIPPSQGFLLQVVGRPDASVLLARDGAYGPWLEVAVLDDRYRALIELIMQRQSAWLYGDEKARLATFAKRVNDPSPGIRRLALRELDRAPYGSLDQVRVPKIKTLRQDLQNGNADLRPIRILLAGLSGDRSFTPLLLDGLDKAIAKDKAYLGAYATALIELEGKSAVNDIIARHLQNDALPSPVQAKLLEALAIQYKTAPAALRRYIAREAAKLVRAKPELADMAAQQFGFSDGWRITK</sequence>
<reference evidence="2 3" key="1">
    <citation type="submission" date="2023-01" db="EMBL/GenBank/DDBJ databases">
        <title>Thalassococcus onchidii sp. nov., isolated from a marine invertebrate from the South China Sea.</title>
        <authorList>
            <person name="Xu S."/>
            <person name="Liu Z."/>
            <person name="Xu Y."/>
        </authorList>
    </citation>
    <scope>NUCLEOTIDE SEQUENCE [LARGE SCALE GENOMIC DNA]</scope>
    <source>
        <strain evidence="2 3">KCTC 32084</strain>
    </source>
</reference>
<evidence type="ECO:0000256" key="1">
    <source>
        <dbReference type="SAM" id="SignalP"/>
    </source>
</evidence>
<proteinExistence type="predicted"/>
<organism evidence="2 3">
    <name type="scientific">Thalassococcus lentus</name>
    <dbReference type="NCBI Taxonomy" id="1210524"/>
    <lineage>
        <taxon>Bacteria</taxon>
        <taxon>Pseudomonadati</taxon>
        <taxon>Pseudomonadota</taxon>
        <taxon>Alphaproteobacteria</taxon>
        <taxon>Rhodobacterales</taxon>
        <taxon>Roseobacteraceae</taxon>
        <taxon>Thalassococcus</taxon>
    </lineage>
</organism>
<comment type="caution">
    <text evidence="2">The sequence shown here is derived from an EMBL/GenBank/DDBJ whole genome shotgun (WGS) entry which is preliminary data.</text>
</comment>
<protein>
    <recommendedName>
        <fullName evidence="4">HEAT repeat domain-containing protein</fullName>
    </recommendedName>
</protein>
<keyword evidence="3" id="KW-1185">Reference proteome</keyword>
<feature type="chain" id="PRO_5045288812" description="HEAT repeat domain-containing protein" evidence="1">
    <location>
        <begin position="25"/>
        <end position="314"/>
    </location>
</feature>
<keyword evidence="1" id="KW-0732">Signal</keyword>